<dbReference type="GO" id="GO:0043565">
    <property type="term" value="F:sequence-specific DNA binding"/>
    <property type="evidence" value="ECO:0007669"/>
    <property type="project" value="InterPro"/>
</dbReference>
<dbReference type="PROSITE" id="PS01124">
    <property type="entry name" value="HTH_ARAC_FAMILY_2"/>
    <property type="match status" value="1"/>
</dbReference>
<dbReference type="Proteomes" id="UP001403385">
    <property type="component" value="Unassembled WGS sequence"/>
</dbReference>
<evidence type="ECO:0000313" key="6">
    <source>
        <dbReference type="Proteomes" id="UP001403385"/>
    </source>
</evidence>
<keyword evidence="2" id="KW-0238">DNA-binding</keyword>
<evidence type="ECO:0000256" key="1">
    <source>
        <dbReference type="ARBA" id="ARBA00023015"/>
    </source>
</evidence>
<dbReference type="EMBL" id="JBDKWZ010000025">
    <property type="protein sequence ID" value="MEN7551675.1"/>
    <property type="molecule type" value="Genomic_DNA"/>
</dbReference>
<organism evidence="5 6">
    <name type="scientific">Rapidithrix thailandica</name>
    <dbReference type="NCBI Taxonomy" id="413964"/>
    <lineage>
        <taxon>Bacteria</taxon>
        <taxon>Pseudomonadati</taxon>
        <taxon>Bacteroidota</taxon>
        <taxon>Cytophagia</taxon>
        <taxon>Cytophagales</taxon>
        <taxon>Flammeovirgaceae</taxon>
        <taxon>Rapidithrix</taxon>
    </lineage>
</organism>
<keyword evidence="6" id="KW-1185">Reference proteome</keyword>
<dbReference type="AlphaFoldDB" id="A0AAW9SIM3"/>
<dbReference type="InterPro" id="IPR018060">
    <property type="entry name" value="HTH_AraC"/>
</dbReference>
<sequence>MKHKQLYQPFEVQVSDMECWKERPLIYHFFEIVQILEGKGMRTTNQNRFPYQKGSIFLFTPLDCRGFEIETTTRFCSIRFSEAFLGQCKNSQDRDRIDRWLKQLEHIFFHHNRFRELLIQQPGDCRMVSSLIGNLVDEYAQKQSYHEENLQHFVTLILNILSRNVSTASNEVKVGPEPLVNKMLLHIRQHIHRPEKLKISYLASHFHLSENYVSEYFRKFTGESLKQYITHYKIGLVQQRLMHSALTVSQIADELGFTDESHLSKQFKKYKGLSPLEFRKKAWLGISPENTP</sequence>
<dbReference type="InterPro" id="IPR037923">
    <property type="entry name" value="HTH-like"/>
</dbReference>
<name>A0AAW9SIM3_9BACT</name>
<dbReference type="PROSITE" id="PS00041">
    <property type="entry name" value="HTH_ARAC_FAMILY_1"/>
    <property type="match status" value="1"/>
</dbReference>
<keyword evidence="1" id="KW-0805">Transcription regulation</keyword>
<dbReference type="GO" id="GO:0003700">
    <property type="term" value="F:DNA-binding transcription factor activity"/>
    <property type="evidence" value="ECO:0007669"/>
    <property type="project" value="InterPro"/>
</dbReference>
<dbReference type="InterPro" id="IPR018062">
    <property type="entry name" value="HTH_AraC-typ_CS"/>
</dbReference>
<gene>
    <name evidence="5" type="ORF">AAG747_27415</name>
</gene>
<comment type="caution">
    <text evidence="5">The sequence shown here is derived from an EMBL/GenBank/DDBJ whole genome shotgun (WGS) entry which is preliminary data.</text>
</comment>
<dbReference type="SMART" id="SM00342">
    <property type="entry name" value="HTH_ARAC"/>
    <property type="match status" value="1"/>
</dbReference>
<proteinExistence type="predicted"/>
<protein>
    <submittedName>
        <fullName evidence="5">AraC family transcriptional regulator</fullName>
    </submittedName>
</protein>
<dbReference type="InterPro" id="IPR009057">
    <property type="entry name" value="Homeodomain-like_sf"/>
</dbReference>
<reference evidence="5 6" key="1">
    <citation type="submission" date="2024-04" db="EMBL/GenBank/DDBJ databases">
        <title>Novel genus in family Flammeovirgaceae.</title>
        <authorList>
            <person name="Nguyen T.H."/>
            <person name="Vuong T.Q."/>
            <person name="Le H."/>
            <person name="Kim S.-G."/>
        </authorList>
    </citation>
    <scope>NUCLEOTIDE SEQUENCE [LARGE SCALE GENOMIC DNA]</scope>
    <source>
        <strain evidence="5 6">JCM 23209</strain>
    </source>
</reference>
<dbReference type="SUPFAM" id="SSF51215">
    <property type="entry name" value="Regulatory protein AraC"/>
    <property type="match status" value="1"/>
</dbReference>
<accession>A0AAW9SIM3</accession>
<feature type="domain" description="HTH araC/xylS-type" evidence="4">
    <location>
        <begin position="181"/>
        <end position="281"/>
    </location>
</feature>
<dbReference type="PANTHER" id="PTHR43280:SF2">
    <property type="entry name" value="HTH-TYPE TRANSCRIPTIONAL REGULATOR EXSA"/>
    <property type="match status" value="1"/>
</dbReference>
<keyword evidence="3" id="KW-0804">Transcription</keyword>
<evidence type="ECO:0000259" key="4">
    <source>
        <dbReference type="PROSITE" id="PS01124"/>
    </source>
</evidence>
<dbReference type="Gene3D" id="1.10.10.60">
    <property type="entry name" value="Homeodomain-like"/>
    <property type="match status" value="2"/>
</dbReference>
<dbReference type="PANTHER" id="PTHR43280">
    <property type="entry name" value="ARAC-FAMILY TRANSCRIPTIONAL REGULATOR"/>
    <property type="match status" value="1"/>
</dbReference>
<evidence type="ECO:0000313" key="5">
    <source>
        <dbReference type="EMBL" id="MEN7551675.1"/>
    </source>
</evidence>
<dbReference type="RefSeq" id="WP_346824454.1">
    <property type="nucleotide sequence ID" value="NZ_JBDKWZ010000025.1"/>
</dbReference>
<evidence type="ECO:0000256" key="2">
    <source>
        <dbReference type="ARBA" id="ARBA00023125"/>
    </source>
</evidence>
<dbReference type="Pfam" id="PF12833">
    <property type="entry name" value="HTH_18"/>
    <property type="match status" value="1"/>
</dbReference>
<evidence type="ECO:0000256" key="3">
    <source>
        <dbReference type="ARBA" id="ARBA00023163"/>
    </source>
</evidence>
<dbReference type="SUPFAM" id="SSF46689">
    <property type="entry name" value="Homeodomain-like"/>
    <property type="match status" value="1"/>
</dbReference>